<dbReference type="CDD" id="cd00761">
    <property type="entry name" value="Glyco_tranf_GTA_type"/>
    <property type="match status" value="1"/>
</dbReference>
<dbReference type="InterPro" id="IPR001173">
    <property type="entry name" value="Glyco_trans_2-like"/>
</dbReference>
<evidence type="ECO:0000313" key="4">
    <source>
        <dbReference type="EMBL" id="HIY79070.1"/>
    </source>
</evidence>
<keyword evidence="2 4" id="KW-0808">Transferase</keyword>
<dbReference type="EMBL" id="DXCP01000006">
    <property type="protein sequence ID" value="HIY79070.1"/>
    <property type="molecule type" value="Genomic_DNA"/>
</dbReference>
<dbReference type="EC" id="2.4.-.-" evidence="4"/>
<reference evidence="4" key="1">
    <citation type="journal article" date="2021" name="PeerJ">
        <title>Extensive microbial diversity within the chicken gut microbiome revealed by metagenomics and culture.</title>
        <authorList>
            <person name="Gilroy R."/>
            <person name="Ravi A."/>
            <person name="Getino M."/>
            <person name="Pursley I."/>
            <person name="Horton D.L."/>
            <person name="Alikhan N.F."/>
            <person name="Baker D."/>
            <person name="Gharbi K."/>
            <person name="Hall N."/>
            <person name="Watson M."/>
            <person name="Adriaenssens E.M."/>
            <person name="Foster-Nyarko E."/>
            <person name="Jarju S."/>
            <person name="Secka A."/>
            <person name="Antonio M."/>
            <person name="Oren A."/>
            <person name="Chaudhuri R.R."/>
            <person name="La Ragione R."/>
            <person name="Hildebrand F."/>
            <person name="Pallen M.J."/>
        </authorList>
    </citation>
    <scope>NUCLEOTIDE SEQUENCE</scope>
    <source>
        <strain evidence="4">ChiHjej10B9-743</strain>
    </source>
</reference>
<sequence length="366" mass="41973">MHDDSKALVSVIVPIYNTEKFLDQCLSSIEAQTYKNLEVLCINDGSTDGSRDIILAHAEKDPRIKLVDKENGGYGQGCNLGLSLAKGEWVSIIEPDDWIEPGMYADMLAFAATFDQPIDIVKTPWTDICDWDNPRKQHPHKCSMRGKIKTSARPGTIADMPLLIEHHPSIWSAIYRRAFLEEHGIRFPEFPGAGWADNPFLIETMCQARAIVYLDKPYYNYRRDLPGSTRHHKTADAVERPFDRWDDMLAIIKRLGITDERILAAHYVRGFNYAHGARYDDGIKNPLVDKRVHQMVDAMDVGIVERSERISPFNKKFFAEQRGLPYDKSRLAYLMEELRFSLKTEGLLFVLESAFNHFTGRYMPED</sequence>
<evidence type="ECO:0000256" key="2">
    <source>
        <dbReference type="ARBA" id="ARBA00022679"/>
    </source>
</evidence>
<name>A0A9D1Z910_9ACTN</name>
<dbReference type="InterPro" id="IPR029044">
    <property type="entry name" value="Nucleotide-diphossugar_trans"/>
</dbReference>
<gene>
    <name evidence="4" type="ORF">IAA42_01360</name>
</gene>
<dbReference type="GO" id="GO:0016757">
    <property type="term" value="F:glycosyltransferase activity"/>
    <property type="evidence" value="ECO:0007669"/>
    <property type="project" value="UniProtKB-KW"/>
</dbReference>
<dbReference type="Pfam" id="PF00535">
    <property type="entry name" value="Glycos_transf_2"/>
    <property type="match status" value="1"/>
</dbReference>
<keyword evidence="1 4" id="KW-0328">Glycosyltransferase</keyword>
<evidence type="ECO:0000313" key="5">
    <source>
        <dbReference type="Proteomes" id="UP000824133"/>
    </source>
</evidence>
<comment type="caution">
    <text evidence="4">The sequence shown here is derived from an EMBL/GenBank/DDBJ whole genome shotgun (WGS) entry which is preliminary data.</text>
</comment>
<evidence type="ECO:0000256" key="1">
    <source>
        <dbReference type="ARBA" id="ARBA00022676"/>
    </source>
</evidence>
<dbReference type="PANTHER" id="PTHR22916">
    <property type="entry name" value="GLYCOSYLTRANSFERASE"/>
    <property type="match status" value="1"/>
</dbReference>
<reference evidence="4" key="2">
    <citation type="submission" date="2021-04" db="EMBL/GenBank/DDBJ databases">
        <authorList>
            <person name="Gilroy R."/>
        </authorList>
    </citation>
    <scope>NUCLEOTIDE SEQUENCE</scope>
    <source>
        <strain evidence="4">ChiHjej10B9-743</strain>
    </source>
</reference>
<accession>A0A9D1Z910</accession>
<dbReference type="Proteomes" id="UP000824133">
    <property type="component" value="Unassembled WGS sequence"/>
</dbReference>
<dbReference type="PANTHER" id="PTHR22916:SF51">
    <property type="entry name" value="GLYCOSYLTRANSFERASE EPSH-RELATED"/>
    <property type="match status" value="1"/>
</dbReference>
<proteinExistence type="predicted"/>
<dbReference type="SUPFAM" id="SSF53448">
    <property type="entry name" value="Nucleotide-diphospho-sugar transferases"/>
    <property type="match status" value="1"/>
</dbReference>
<organism evidence="4 5">
    <name type="scientific">Candidatus Olsenella excrementavium</name>
    <dbReference type="NCBI Taxonomy" id="2838709"/>
    <lineage>
        <taxon>Bacteria</taxon>
        <taxon>Bacillati</taxon>
        <taxon>Actinomycetota</taxon>
        <taxon>Coriobacteriia</taxon>
        <taxon>Coriobacteriales</taxon>
        <taxon>Atopobiaceae</taxon>
        <taxon>Olsenella</taxon>
    </lineage>
</organism>
<dbReference type="Gene3D" id="3.90.550.10">
    <property type="entry name" value="Spore Coat Polysaccharide Biosynthesis Protein SpsA, Chain A"/>
    <property type="match status" value="1"/>
</dbReference>
<dbReference type="AlphaFoldDB" id="A0A9D1Z910"/>
<evidence type="ECO:0000259" key="3">
    <source>
        <dbReference type="Pfam" id="PF00535"/>
    </source>
</evidence>
<protein>
    <submittedName>
        <fullName evidence="4">Glycosyltransferase</fullName>
        <ecNumber evidence="4">2.4.-.-</ecNumber>
    </submittedName>
</protein>
<feature type="domain" description="Glycosyltransferase 2-like" evidence="3">
    <location>
        <begin position="10"/>
        <end position="181"/>
    </location>
</feature>